<name>A0ACB8P053_CITSI</name>
<keyword evidence="2" id="KW-1185">Reference proteome</keyword>
<proteinExistence type="predicted"/>
<protein>
    <submittedName>
        <fullName evidence="1">Uncharacterized protein</fullName>
    </submittedName>
</protein>
<comment type="caution">
    <text evidence="1">The sequence shown here is derived from an EMBL/GenBank/DDBJ whole genome shotgun (WGS) entry which is preliminary data.</text>
</comment>
<dbReference type="Proteomes" id="UP000829398">
    <property type="component" value="Chromosome 1"/>
</dbReference>
<evidence type="ECO:0000313" key="2">
    <source>
        <dbReference type="Proteomes" id="UP000829398"/>
    </source>
</evidence>
<reference evidence="2" key="1">
    <citation type="journal article" date="2023" name="Hortic. Res.">
        <title>A chromosome-level phased genome enabling allele-level studies in sweet orange: a case study on citrus Huanglongbing tolerance.</title>
        <authorList>
            <person name="Wu B."/>
            <person name="Yu Q."/>
            <person name="Deng Z."/>
            <person name="Duan Y."/>
            <person name="Luo F."/>
            <person name="Gmitter F. Jr."/>
        </authorList>
    </citation>
    <scope>NUCLEOTIDE SEQUENCE [LARGE SCALE GENOMIC DNA]</scope>
    <source>
        <strain evidence="2">cv. Valencia</strain>
    </source>
</reference>
<sequence length="350" mass="40681">MGVLAEEEATELASFLGVLAHTSVSILYSDWRKVPPETKKRLWKSVLGRFIVHPISRKQVIQSIGTAFRNFKYMLTKNYIWRFPNDKKKLYTPSIDYPQIKRHVWIKFVDERLSESVEKISRVNKNRRSLNKCNYRLSRKGYVGLMKEICAESGLSKDLIDRSEIWKRARMLKNLGYDLETEQIIKKLEKLKEDQKDSFTSDAKNDLLAQALGKLPRTGHMQGLGKFISGSNYFHTIRGPIQSERERDLDAWKKLVDAQLQEICRELKRTPRHSDVGSSTFPHNKDIDNDSEEDVHQKKRKWMSSQKEEQPRKNEETPKNATAVVPMKSSAIPMKSAINDDYNDDNELHA</sequence>
<dbReference type="EMBL" id="CM039170">
    <property type="protein sequence ID" value="KAH9803527.1"/>
    <property type="molecule type" value="Genomic_DNA"/>
</dbReference>
<gene>
    <name evidence="1" type="ORF">KPL71_001803</name>
</gene>
<organism evidence="1 2">
    <name type="scientific">Citrus sinensis</name>
    <name type="common">Sweet orange</name>
    <name type="synonym">Citrus aurantium var. sinensis</name>
    <dbReference type="NCBI Taxonomy" id="2711"/>
    <lineage>
        <taxon>Eukaryota</taxon>
        <taxon>Viridiplantae</taxon>
        <taxon>Streptophyta</taxon>
        <taxon>Embryophyta</taxon>
        <taxon>Tracheophyta</taxon>
        <taxon>Spermatophyta</taxon>
        <taxon>Magnoliopsida</taxon>
        <taxon>eudicotyledons</taxon>
        <taxon>Gunneridae</taxon>
        <taxon>Pentapetalae</taxon>
        <taxon>rosids</taxon>
        <taxon>malvids</taxon>
        <taxon>Sapindales</taxon>
        <taxon>Rutaceae</taxon>
        <taxon>Aurantioideae</taxon>
        <taxon>Citrus</taxon>
    </lineage>
</organism>
<accession>A0ACB8P053</accession>
<evidence type="ECO:0000313" key="1">
    <source>
        <dbReference type="EMBL" id="KAH9803527.1"/>
    </source>
</evidence>